<evidence type="ECO:0000259" key="7">
    <source>
        <dbReference type="PROSITE" id="PS50066"/>
    </source>
</evidence>
<comment type="caution">
    <text evidence="8">The sequence shown here is derived from an EMBL/GenBank/DDBJ whole genome shotgun (WGS) entry which is preliminary data.</text>
</comment>
<dbReference type="SUPFAM" id="SSF55455">
    <property type="entry name" value="SRF-like"/>
    <property type="match status" value="1"/>
</dbReference>
<dbReference type="GO" id="GO:0046983">
    <property type="term" value="F:protein dimerization activity"/>
    <property type="evidence" value="ECO:0007669"/>
    <property type="project" value="InterPro"/>
</dbReference>
<keyword evidence="9" id="KW-1185">Reference proteome</keyword>
<keyword evidence="2" id="KW-0805">Transcription regulation</keyword>
<name>A0A6A2WJN8_HIBSY</name>
<accession>A0A6A2WJN8</accession>
<dbReference type="PROSITE" id="PS50066">
    <property type="entry name" value="MADS_BOX_2"/>
    <property type="match status" value="1"/>
</dbReference>
<gene>
    <name evidence="8" type="ORF">F3Y22_tig00116962pilonHSYRG00789</name>
</gene>
<keyword evidence="4" id="KW-0804">Transcription</keyword>
<dbReference type="Pfam" id="PF00319">
    <property type="entry name" value="SRF-TF"/>
    <property type="match status" value="1"/>
</dbReference>
<dbReference type="PANTHER" id="PTHR11945:SF725">
    <property type="entry name" value="AGAMOUS-LIKE 58-RELATED"/>
    <property type="match status" value="1"/>
</dbReference>
<evidence type="ECO:0000256" key="3">
    <source>
        <dbReference type="ARBA" id="ARBA00023125"/>
    </source>
</evidence>
<evidence type="ECO:0000256" key="4">
    <source>
        <dbReference type="ARBA" id="ARBA00023163"/>
    </source>
</evidence>
<keyword evidence="3" id="KW-0238">DNA-binding</keyword>
<proteinExistence type="predicted"/>
<dbReference type="OrthoDB" id="1082350at2759"/>
<evidence type="ECO:0000256" key="2">
    <source>
        <dbReference type="ARBA" id="ARBA00023015"/>
    </source>
</evidence>
<dbReference type="PRINTS" id="PR00404">
    <property type="entry name" value="MADSDOMAIN"/>
</dbReference>
<sequence>MASLGKKTMGRKKIEMKMIEKKDDRLITFSKRRSGIYKKIAEIAILCGVDVLFICFSPAGKPFSFCHPSMESVASRIMDNSFLPARDNTHTLVEDQRKVRINQIIQQYNEVTSKLNAAKEKAKVLAQNAGEREGHFWWETPIDQLNPKELEELELRFAELLDQLYISRSKKIAATTLMPTPRDPAQFNTSTPRDFI</sequence>
<evidence type="ECO:0000313" key="9">
    <source>
        <dbReference type="Proteomes" id="UP000436088"/>
    </source>
</evidence>
<dbReference type="InterPro" id="IPR002100">
    <property type="entry name" value="TF_MADSbox"/>
</dbReference>
<keyword evidence="6" id="KW-0175">Coiled coil</keyword>
<feature type="coiled-coil region" evidence="6">
    <location>
        <begin position="101"/>
        <end position="128"/>
    </location>
</feature>
<protein>
    <recommendedName>
        <fullName evidence="7">MADS-box domain-containing protein</fullName>
    </recommendedName>
</protein>
<dbReference type="InterPro" id="IPR036879">
    <property type="entry name" value="TF_MADSbox_sf"/>
</dbReference>
<evidence type="ECO:0000256" key="5">
    <source>
        <dbReference type="ARBA" id="ARBA00023242"/>
    </source>
</evidence>
<reference evidence="8" key="1">
    <citation type="submission" date="2019-09" db="EMBL/GenBank/DDBJ databases">
        <title>Draft genome information of white flower Hibiscus syriacus.</title>
        <authorList>
            <person name="Kim Y.-M."/>
        </authorList>
    </citation>
    <scope>NUCLEOTIDE SEQUENCE [LARGE SCALE GENOMIC DNA]</scope>
    <source>
        <strain evidence="8">YM2019G1</strain>
    </source>
</reference>
<evidence type="ECO:0000256" key="1">
    <source>
        <dbReference type="ARBA" id="ARBA00004123"/>
    </source>
</evidence>
<dbReference type="Gene3D" id="3.40.1810.10">
    <property type="entry name" value="Transcription factor, MADS-box"/>
    <property type="match status" value="1"/>
</dbReference>
<comment type="subcellular location">
    <subcellularLocation>
        <location evidence="1">Nucleus</location>
    </subcellularLocation>
</comment>
<evidence type="ECO:0000256" key="6">
    <source>
        <dbReference type="SAM" id="Coils"/>
    </source>
</evidence>
<dbReference type="GO" id="GO:0000978">
    <property type="term" value="F:RNA polymerase II cis-regulatory region sequence-specific DNA binding"/>
    <property type="evidence" value="ECO:0007669"/>
    <property type="project" value="TreeGrafter"/>
</dbReference>
<feature type="domain" description="MADS-box" evidence="7">
    <location>
        <begin position="9"/>
        <end position="69"/>
    </location>
</feature>
<dbReference type="GO" id="GO:0000981">
    <property type="term" value="F:DNA-binding transcription factor activity, RNA polymerase II-specific"/>
    <property type="evidence" value="ECO:0007669"/>
    <property type="project" value="TreeGrafter"/>
</dbReference>
<organism evidence="8 9">
    <name type="scientific">Hibiscus syriacus</name>
    <name type="common">Rose of Sharon</name>
    <dbReference type="NCBI Taxonomy" id="106335"/>
    <lineage>
        <taxon>Eukaryota</taxon>
        <taxon>Viridiplantae</taxon>
        <taxon>Streptophyta</taxon>
        <taxon>Embryophyta</taxon>
        <taxon>Tracheophyta</taxon>
        <taxon>Spermatophyta</taxon>
        <taxon>Magnoliopsida</taxon>
        <taxon>eudicotyledons</taxon>
        <taxon>Gunneridae</taxon>
        <taxon>Pentapetalae</taxon>
        <taxon>rosids</taxon>
        <taxon>malvids</taxon>
        <taxon>Malvales</taxon>
        <taxon>Malvaceae</taxon>
        <taxon>Malvoideae</taxon>
        <taxon>Hibiscus</taxon>
    </lineage>
</organism>
<keyword evidence="5" id="KW-0539">Nucleus</keyword>
<dbReference type="AlphaFoldDB" id="A0A6A2WJN8"/>
<dbReference type="Proteomes" id="UP000436088">
    <property type="component" value="Unassembled WGS sequence"/>
</dbReference>
<dbReference type="SMART" id="SM00432">
    <property type="entry name" value="MADS"/>
    <property type="match status" value="1"/>
</dbReference>
<dbReference type="EMBL" id="VEPZ02001737">
    <property type="protein sequence ID" value="KAE8659633.1"/>
    <property type="molecule type" value="Genomic_DNA"/>
</dbReference>
<dbReference type="GO" id="GO:0005634">
    <property type="term" value="C:nucleus"/>
    <property type="evidence" value="ECO:0007669"/>
    <property type="project" value="UniProtKB-SubCell"/>
</dbReference>
<evidence type="ECO:0000313" key="8">
    <source>
        <dbReference type="EMBL" id="KAE8659633.1"/>
    </source>
</evidence>
<dbReference type="PANTHER" id="PTHR11945">
    <property type="entry name" value="MADS BOX PROTEIN"/>
    <property type="match status" value="1"/>
</dbReference>